<protein>
    <recommendedName>
        <fullName evidence="3">DUF3606 domain-containing protein</fullName>
    </recommendedName>
</protein>
<dbReference type="KEGG" id="har:HEAR0858"/>
<dbReference type="AlphaFoldDB" id="A4G3F8"/>
<evidence type="ECO:0000313" key="2">
    <source>
        <dbReference type="Proteomes" id="UP000006697"/>
    </source>
</evidence>
<dbReference type="InterPro" id="IPR022037">
    <property type="entry name" value="DUF3606"/>
</dbReference>
<dbReference type="Pfam" id="PF12244">
    <property type="entry name" value="DUF3606"/>
    <property type="match status" value="1"/>
</dbReference>
<dbReference type="EMBL" id="CU207211">
    <property type="protein sequence ID" value="CAL61045.1"/>
    <property type="molecule type" value="Genomic_DNA"/>
</dbReference>
<keyword evidence="2" id="KW-1185">Reference proteome</keyword>
<gene>
    <name evidence="1" type="ordered locus">HEAR0858</name>
</gene>
<sequence>MPEEASAIDNYLQPGQKEKHMSITASNRAPADLSHIKVNDQDELRYWADRFERTPRELENAVIRVGANTKDVEQYLKLKSYSKRE</sequence>
<organism evidence="1 2">
    <name type="scientific">Herminiimonas arsenicoxydans</name>
    <dbReference type="NCBI Taxonomy" id="204773"/>
    <lineage>
        <taxon>Bacteria</taxon>
        <taxon>Pseudomonadati</taxon>
        <taxon>Pseudomonadota</taxon>
        <taxon>Betaproteobacteria</taxon>
        <taxon>Burkholderiales</taxon>
        <taxon>Oxalobacteraceae</taxon>
        <taxon>Herminiimonas</taxon>
    </lineage>
</organism>
<dbReference type="HOGENOM" id="CLU_2508186_0_0_4"/>
<evidence type="ECO:0000313" key="1">
    <source>
        <dbReference type="EMBL" id="CAL61045.1"/>
    </source>
</evidence>
<evidence type="ECO:0008006" key="3">
    <source>
        <dbReference type="Google" id="ProtNLM"/>
    </source>
</evidence>
<proteinExistence type="predicted"/>
<reference evidence="1 2" key="1">
    <citation type="journal article" date="2007" name="PLoS Genet.">
        <title>A tale of two oxidation states: bacterial colonization of arsenic-rich environments.</title>
        <authorList>
            <person name="Muller D."/>
            <person name="Medigue C."/>
            <person name="Koechler S."/>
            <person name="Barbe V."/>
            <person name="Barakat M."/>
            <person name="Talla E."/>
            <person name="Bonnefoy V."/>
            <person name="Krin E."/>
            <person name="Arsene-Ploetze F."/>
            <person name="Carapito C."/>
            <person name="Chandler M."/>
            <person name="Cournoyer B."/>
            <person name="Cruveiller S."/>
            <person name="Dossat C."/>
            <person name="Duval S."/>
            <person name="Heymann M."/>
            <person name="Leize E."/>
            <person name="Lieutaud A."/>
            <person name="Lievremont D."/>
            <person name="Makita Y."/>
            <person name="Mangenot S."/>
            <person name="Nitschke W."/>
            <person name="Ortet P."/>
            <person name="Perdrial N."/>
            <person name="Schoepp B."/>
            <person name="Siguier N."/>
            <person name="Simeonova D.D."/>
            <person name="Rouy Z."/>
            <person name="Segurens B."/>
            <person name="Turlin E."/>
            <person name="Vallenet D."/>
            <person name="Van Dorsselaer A."/>
            <person name="Weiss S."/>
            <person name="Weissenbach J."/>
            <person name="Lett M.C."/>
            <person name="Danchin A."/>
            <person name="Bertin P.N."/>
        </authorList>
    </citation>
    <scope>NUCLEOTIDE SEQUENCE [LARGE SCALE GENOMIC DNA]</scope>
    <source>
        <strain evidence="2">ULPAs1</strain>
    </source>
</reference>
<dbReference type="Proteomes" id="UP000006697">
    <property type="component" value="Chromosome"/>
</dbReference>
<accession>A4G3F8</accession>
<name>A4G3F8_HERAR</name>